<proteinExistence type="predicted"/>
<dbReference type="InterPro" id="IPR018966">
    <property type="entry name" value="VTC_domain"/>
</dbReference>
<evidence type="ECO:0000313" key="2">
    <source>
        <dbReference type="EMBL" id="SVB56951.1"/>
    </source>
</evidence>
<feature type="domain" description="VTC" evidence="1">
    <location>
        <begin position="101"/>
        <end position="182"/>
    </location>
</feature>
<protein>
    <recommendedName>
        <fullName evidence="1">VTC domain-containing protein</fullName>
    </recommendedName>
</protein>
<dbReference type="AlphaFoldDB" id="A0A382F4A1"/>
<dbReference type="InterPro" id="IPR042267">
    <property type="entry name" value="VTC_sf"/>
</dbReference>
<dbReference type="GO" id="GO:0006799">
    <property type="term" value="P:polyphosphate biosynthetic process"/>
    <property type="evidence" value="ECO:0007669"/>
    <property type="project" value="UniProtKB-ARBA"/>
</dbReference>
<dbReference type="EMBL" id="UINC01047549">
    <property type="protein sequence ID" value="SVB56951.1"/>
    <property type="molecule type" value="Genomic_DNA"/>
</dbReference>
<evidence type="ECO:0000259" key="1">
    <source>
        <dbReference type="Pfam" id="PF09359"/>
    </source>
</evidence>
<gene>
    <name evidence="2" type="ORF">METZ01_LOCUS209805</name>
</gene>
<dbReference type="Gene3D" id="3.20.100.30">
    <property type="entry name" value="VTC, catalytic tunnel domain"/>
    <property type="match status" value="1"/>
</dbReference>
<dbReference type="Pfam" id="PF09359">
    <property type="entry name" value="VTC"/>
    <property type="match status" value="2"/>
</dbReference>
<feature type="domain" description="VTC" evidence="1">
    <location>
        <begin position="21"/>
        <end position="76"/>
    </location>
</feature>
<accession>A0A382F4A1</accession>
<organism evidence="2">
    <name type="scientific">marine metagenome</name>
    <dbReference type="NCBI Taxonomy" id="408172"/>
    <lineage>
        <taxon>unclassified sequences</taxon>
        <taxon>metagenomes</taxon>
        <taxon>ecological metagenomes</taxon>
    </lineage>
</organism>
<reference evidence="2" key="1">
    <citation type="submission" date="2018-05" db="EMBL/GenBank/DDBJ databases">
        <authorList>
            <person name="Lanie J.A."/>
            <person name="Ng W.-L."/>
            <person name="Kazmierczak K.M."/>
            <person name="Andrzejewski T.M."/>
            <person name="Davidsen T.M."/>
            <person name="Wayne K.J."/>
            <person name="Tettelin H."/>
            <person name="Glass J.I."/>
            <person name="Rusch D."/>
            <person name="Podicherti R."/>
            <person name="Tsui H.-C.T."/>
            <person name="Winkler M.E."/>
        </authorList>
    </citation>
    <scope>NUCLEOTIDE SEQUENCE</scope>
</reference>
<name>A0A382F4A1_9ZZZZ</name>
<sequence length="192" mass="22123">MPEFLEWLTESEAVIVHPPRRVVSVYLDNDRLGMFHDSMEGVLPRKKLRFRRYEPRDKPTTSWRLESKVSSVEGRFKTSSPSDVNPHLLQGGFPDDRYGLCRPCVEVSYLRSYFALAGVRITVDRDIGYRSFSLSLRSPLSTTDPEIVVELKAAHTLPADLLQSLFPWDRTRFSKYCRAVEATLFHANLRTS</sequence>